<accession>A0ABR4ZKB5</accession>
<evidence type="ECO:0000313" key="1">
    <source>
        <dbReference type="EMBL" id="KIA65716.1"/>
    </source>
</evidence>
<dbReference type="EMBL" id="JNFP01000006">
    <property type="protein sequence ID" value="KIA65716.1"/>
    <property type="molecule type" value="Genomic_DNA"/>
</dbReference>
<sequence length="95" mass="10988">MTSQISILKFIERILIIKEFQKGSQSLLAIDDGYSLVTIRTGLVGEIDLRNRKTKQYSLHEGDLCTNRPNCLPLILRLKYQLSRIAHFSKFSDYL</sequence>
<keyword evidence="2" id="KW-1185">Reference proteome</keyword>
<organism evidence="1 2">
    <name type="scientific">Nocardia vulneris</name>
    <dbReference type="NCBI Taxonomy" id="1141657"/>
    <lineage>
        <taxon>Bacteria</taxon>
        <taxon>Bacillati</taxon>
        <taxon>Actinomycetota</taxon>
        <taxon>Actinomycetes</taxon>
        <taxon>Mycobacteriales</taxon>
        <taxon>Nocardiaceae</taxon>
        <taxon>Nocardia</taxon>
    </lineage>
</organism>
<dbReference type="Proteomes" id="UP000031364">
    <property type="component" value="Unassembled WGS sequence"/>
</dbReference>
<comment type="caution">
    <text evidence="1">The sequence shown here is derived from an EMBL/GenBank/DDBJ whole genome shotgun (WGS) entry which is preliminary data.</text>
</comment>
<evidence type="ECO:0000313" key="2">
    <source>
        <dbReference type="Proteomes" id="UP000031364"/>
    </source>
</evidence>
<proteinExistence type="predicted"/>
<reference evidence="1 2" key="1">
    <citation type="journal article" date="2014" name="Int. J. Syst. Evol. Microbiol.">
        <title>Nocardia vulneris sp. nov., isolated from wounds of human patients in North America.</title>
        <authorList>
            <person name="Lasker B.A."/>
            <person name="Bell M."/>
            <person name="Klenk H.P."/>
            <person name="Sproer C."/>
            <person name="Schumann C."/>
            <person name="Schumann P."/>
            <person name="Brown J.M."/>
        </authorList>
    </citation>
    <scope>NUCLEOTIDE SEQUENCE [LARGE SCALE GENOMIC DNA]</scope>
    <source>
        <strain evidence="1 2">W9851</strain>
    </source>
</reference>
<name>A0ABR4ZKB5_9NOCA</name>
<protein>
    <submittedName>
        <fullName evidence="1">Uncharacterized protein</fullName>
    </submittedName>
</protein>
<gene>
    <name evidence="1" type="ORF">FG87_06700</name>
</gene>